<dbReference type="AlphaFoldDB" id="T2GAU9"/>
<dbReference type="RefSeq" id="WP_021760107.1">
    <property type="nucleotide sequence ID" value="NC_022444.1"/>
</dbReference>
<evidence type="ECO:0000256" key="1">
    <source>
        <dbReference type="ARBA" id="ARBA00004651"/>
    </source>
</evidence>
<comment type="similarity">
    <text evidence="2">Belongs to the UPF0718 family.</text>
</comment>
<dbReference type="KEGG" id="dgg:DGI_1460"/>
<evidence type="ECO:0000256" key="5">
    <source>
        <dbReference type="ARBA" id="ARBA00022989"/>
    </source>
</evidence>
<evidence type="ECO:0000313" key="8">
    <source>
        <dbReference type="EMBL" id="AGW13304.1"/>
    </source>
</evidence>
<evidence type="ECO:0000256" key="4">
    <source>
        <dbReference type="ARBA" id="ARBA00022692"/>
    </source>
</evidence>
<reference evidence="8 9" key="1">
    <citation type="journal article" date="2013" name="J. Bacteriol.">
        <title>Roles of HynAB and Ech, the only two hydrogenases found in the model sulfate reducer Desulfovibrio gigas.</title>
        <authorList>
            <person name="Morais-Silva F.O."/>
            <person name="Santos C.I."/>
            <person name="Rodrigues R."/>
            <person name="Pereira I.A."/>
            <person name="Rodrigues-Pousada C."/>
        </authorList>
    </citation>
    <scope>NUCLEOTIDE SEQUENCE [LARGE SCALE GENOMIC DNA]</scope>
    <source>
        <strain evidence="9">ATCC 19364 / DSM 1382 / NCIMB 9332 / VKM B-1759</strain>
    </source>
</reference>
<dbReference type="InterPro" id="IPR005524">
    <property type="entry name" value="DUF318"/>
</dbReference>
<keyword evidence="5 7" id="KW-1133">Transmembrane helix</keyword>
<feature type="transmembrane region" description="Helical" evidence="7">
    <location>
        <begin position="261"/>
        <end position="285"/>
    </location>
</feature>
<dbReference type="OrthoDB" id="9770315at2"/>
<dbReference type="GO" id="GO:0005886">
    <property type="term" value="C:plasma membrane"/>
    <property type="evidence" value="ECO:0007669"/>
    <property type="project" value="UniProtKB-SubCell"/>
</dbReference>
<proteinExistence type="inferred from homology"/>
<feature type="transmembrane region" description="Helical" evidence="7">
    <location>
        <begin position="333"/>
        <end position="351"/>
    </location>
</feature>
<feature type="transmembrane region" description="Helical" evidence="7">
    <location>
        <begin position="230"/>
        <end position="255"/>
    </location>
</feature>
<dbReference type="eggNOG" id="COG0701">
    <property type="taxonomic scope" value="Bacteria"/>
</dbReference>
<dbReference type="STRING" id="1121448.DGI_1460"/>
<evidence type="ECO:0000256" key="7">
    <source>
        <dbReference type="SAM" id="Phobius"/>
    </source>
</evidence>
<feature type="transmembrane region" description="Helical" evidence="7">
    <location>
        <begin position="117"/>
        <end position="135"/>
    </location>
</feature>
<accession>T2GAU9</accession>
<keyword evidence="9" id="KW-1185">Reference proteome</keyword>
<dbReference type="HOGENOM" id="CLU_049002_0_0_7"/>
<keyword evidence="3" id="KW-1003">Cell membrane</keyword>
<dbReference type="PANTHER" id="PTHR34184">
    <property type="entry name" value="UPF0718 PROTEIN YCGR"/>
    <property type="match status" value="1"/>
</dbReference>
<evidence type="ECO:0000256" key="3">
    <source>
        <dbReference type="ARBA" id="ARBA00022475"/>
    </source>
</evidence>
<feature type="transmembrane region" description="Helical" evidence="7">
    <location>
        <begin position="292"/>
        <end position="313"/>
    </location>
</feature>
<protein>
    <submittedName>
        <fullName evidence="8">Putative permease</fullName>
    </submittedName>
</protein>
<dbReference type="PATRIC" id="fig|1121448.10.peg.1458"/>
<dbReference type="NCBIfam" id="NF033936">
    <property type="entry name" value="CuZnOut_SO0444"/>
    <property type="match status" value="1"/>
</dbReference>
<dbReference type="EMBL" id="CP006585">
    <property type="protein sequence ID" value="AGW13304.1"/>
    <property type="molecule type" value="Genomic_DNA"/>
</dbReference>
<dbReference type="PANTHER" id="PTHR34184:SF4">
    <property type="entry name" value="UPF0718 PROTEIN YCGR"/>
    <property type="match status" value="1"/>
</dbReference>
<dbReference type="Proteomes" id="UP000016587">
    <property type="component" value="Chromosome"/>
</dbReference>
<feature type="transmembrane region" description="Helical" evidence="7">
    <location>
        <begin position="55"/>
        <end position="77"/>
    </location>
</feature>
<feature type="transmembrane region" description="Helical" evidence="7">
    <location>
        <begin position="12"/>
        <end position="34"/>
    </location>
</feature>
<comment type="subcellular location">
    <subcellularLocation>
        <location evidence="1">Cell membrane</location>
        <topology evidence="1">Multi-pass membrane protein</topology>
    </subcellularLocation>
</comment>
<evidence type="ECO:0000256" key="2">
    <source>
        <dbReference type="ARBA" id="ARBA00006386"/>
    </source>
</evidence>
<organism evidence="8 9">
    <name type="scientific">Megalodesulfovibrio gigas (strain ATCC 19364 / DSM 1382 / NCIMB 9332 / VKM B-1759)</name>
    <name type="common">Desulfovibrio gigas</name>
    <dbReference type="NCBI Taxonomy" id="1121448"/>
    <lineage>
        <taxon>Bacteria</taxon>
        <taxon>Pseudomonadati</taxon>
        <taxon>Thermodesulfobacteriota</taxon>
        <taxon>Desulfovibrionia</taxon>
        <taxon>Desulfovibrionales</taxon>
        <taxon>Desulfovibrionaceae</taxon>
        <taxon>Megalodesulfovibrio</taxon>
    </lineage>
</organism>
<evidence type="ECO:0000256" key="6">
    <source>
        <dbReference type="ARBA" id="ARBA00023136"/>
    </source>
</evidence>
<reference evidence="9" key="2">
    <citation type="submission" date="2013-07" db="EMBL/GenBank/DDBJ databases">
        <authorList>
            <person name="Morais-Silva F.O."/>
            <person name="Rezende A.M."/>
            <person name="Pimentel C."/>
            <person name="Resende D.M."/>
            <person name="Santos C.I."/>
            <person name="Clemente C."/>
            <person name="de Oliveira L.M."/>
            <person name="da Silva S.M."/>
            <person name="Costa D.A."/>
            <person name="Varela-Raposo A."/>
            <person name="Horacio E.C.A."/>
            <person name="Matos M."/>
            <person name="Flores O."/>
            <person name="Ruiz J.C."/>
            <person name="Rodrigues-Pousada C."/>
        </authorList>
    </citation>
    <scope>NUCLEOTIDE SEQUENCE [LARGE SCALE GENOMIC DNA]</scope>
    <source>
        <strain evidence="9">ATCC 19364 / DSM 1382 / NCIMB 9332 / VKM B-1759</strain>
    </source>
</reference>
<dbReference type="Pfam" id="PF03773">
    <property type="entry name" value="ArsP_1"/>
    <property type="match status" value="1"/>
</dbReference>
<evidence type="ECO:0000313" key="9">
    <source>
        <dbReference type="Proteomes" id="UP000016587"/>
    </source>
</evidence>
<feature type="transmembrane region" description="Helical" evidence="7">
    <location>
        <begin position="198"/>
        <end position="218"/>
    </location>
</feature>
<dbReference type="InterPro" id="IPR052923">
    <property type="entry name" value="UPF0718"/>
</dbReference>
<keyword evidence="4 7" id="KW-0812">Transmembrane</keyword>
<gene>
    <name evidence="8" type="ORF">DGI_1460</name>
</gene>
<sequence>MILTFLFELCTHTWNMVALAGPWMLLGLVMAGLAKGLLPDQFVARHLGGAGLKPIALAAIIGAPLPVCSCGVLPLAAGLKSQGARRGPLASFLVATPETGVDSVAVTYALMDLPMTILRPLAAVITALCTGMAVSRTPDTKSLTPLVPMRMAGGCNTGGCGCDAAAPSPPAAQRSLGRRLREAGGHIVHDILPSIGPWFLVGSLLAGFVTAILPDDFLTRQLGQGLPTMLVMLAVSIPLYLCASASTPLAAALVLKGLSPGGALVLLLAGPATNLASLAVVTQLLGRWGMVLYVGGIALCALGLGLGTDALYAGMGWSTREWLHGEGEGGPGLVDMLCGMLLALGTLAAMLHARRQGRRHGCC</sequence>
<name>T2GAU9_MEGG1</name>
<keyword evidence="6 7" id="KW-0472">Membrane</keyword>